<evidence type="ECO:0000256" key="4">
    <source>
        <dbReference type="ARBA" id="ARBA00023002"/>
    </source>
</evidence>
<keyword evidence="5" id="KW-0520">NAD</keyword>
<organism evidence="8 9">
    <name type="scientific">Limosilactobacillus mucosae LM1</name>
    <dbReference type="NCBI Taxonomy" id="1130798"/>
    <lineage>
        <taxon>Bacteria</taxon>
        <taxon>Bacillati</taxon>
        <taxon>Bacillota</taxon>
        <taxon>Bacilli</taxon>
        <taxon>Lactobacillales</taxon>
        <taxon>Lactobacillaceae</taxon>
        <taxon>Limosilactobacillus</taxon>
    </lineage>
</organism>
<dbReference type="PROSITE" id="PS00059">
    <property type="entry name" value="ADH_ZINC"/>
    <property type="match status" value="1"/>
</dbReference>
<dbReference type="Gene3D" id="3.90.180.10">
    <property type="entry name" value="Medium-chain alcohol dehydrogenases, catalytic domain"/>
    <property type="match status" value="1"/>
</dbReference>
<dbReference type="EMBL" id="CP011013">
    <property type="protein sequence ID" value="AJT50538.1"/>
    <property type="molecule type" value="Genomic_DNA"/>
</dbReference>
<evidence type="ECO:0000313" key="8">
    <source>
        <dbReference type="EMBL" id="AJT50538.1"/>
    </source>
</evidence>
<evidence type="ECO:0000256" key="5">
    <source>
        <dbReference type="ARBA" id="ARBA00023027"/>
    </source>
</evidence>
<dbReference type="Gene3D" id="3.40.50.720">
    <property type="entry name" value="NAD(P)-binding Rossmann-like Domain"/>
    <property type="match status" value="1"/>
</dbReference>
<dbReference type="SMART" id="SM00829">
    <property type="entry name" value="PKS_ER"/>
    <property type="match status" value="1"/>
</dbReference>
<dbReference type="InterPro" id="IPR002328">
    <property type="entry name" value="ADH_Zn_CS"/>
</dbReference>
<dbReference type="GO" id="GO:0008270">
    <property type="term" value="F:zinc ion binding"/>
    <property type="evidence" value="ECO:0007669"/>
    <property type="project" value="InterPro"/>
</dbReference>
<dbReference type="Proteomes" id="UP000003645">
    <property type="component" value="Chromosome"/>
</dbReference>
<dbReference type="RefSeq" id="WP_006500993.1">
    <property type="nucleotide sequence ID" value="NZ_CP011013.1"/>
</dbReference>
<evidence type="ECO:0000256" key="2">
    <source>
        <dbReference type="ARBA" id="ARBA00022723"/>
    </source>
</evidence>
<dbReference type="PANTHER" id="PTHR43880:SF12">
    <property type="entry name" value="ALCOHOL DEHYDROGENASE CLASS-3"/>
    <property type="match status" value="1"/>
</dbReference>
<gene>
    <name evidence="8" type="ORF">LBLM1_05475</name>
</gene>
<keyword evidence="2 6" id="KW-0479">Metal-binding</keyword>
<dbReference type="GO" id="GO:0051903">
    <property type="term" value="F:S-(hydroxymethyl)glutathione dehydrogenase [NAD(P)+] activity"/>
    <property type="evidence" value="ECO:0007669"/>
    <property type="project" value="TreeGrafter"/>
</dbReference>
<dbReference type="STRING" id="1130798.LBLM1_05475"/>
<dbReference type="CDD" id="cd08278">
    <property type="entry name" value="benzyl_alcohol_DH"/>
    <property type="match status" value="1"/>
</dbReference>
<reference evidence="8 9" key="1">
    <citation type="journal article" date="2012" name="J. Bacteriol.">
        <title>Genome sequence of Lactobacillus mucosae LM1, isolated from piglet feces.</title>
        <authorList>
            <person name="Lee J.H."/>
            <person name="Valeriano V.D."/>
            <person name="Shin Y.R."/>
            <person name="Chae J.P."/>
            <person name="Kim G.B."/>
            <person name="Ham J.S."/>
            <person name="Chun J."/>
            <person name="Kang D.K."/>
        </authorList>
    </citation>
    <scope>NUCLEOTIDE SEQUENCE [LARGE SCALE GENOMIC DNA]</scope>
    <source>
        <strain evidence="8 9">LM1</strain>
    </source>
</reference>
<proteinExistence type="inferred from homology"/>
<dbReference type="PANTHER" id="PTHR43880">
    <property type="entry name" value="ALCOHOL DEHYDROGENASE"/>
    <property type="match status" value="1"/>
</dbReference>
<evidence type="ECO:0000256" key="6">
    <source>
        <dbReference type="RuleBase" id="RU361277"/>
    </source>
</evidence>
<name>A0A0D4CKB2_LIMMU</name>
<sequence length="365" mass="39000">MKMKAAVVRQATDPYKFEEVELAEPKNDEVLVRITASGLCHTDEFGRTLGMSPIVLGHEGAGIIEKLGENVKDFAVGDHVAFSYAFCGHCKSCVQGRPQYCEKFNEINFGGVGADGQSKLSQNGQPVAMFFGQSSFAQYATISEESIVKIDEDVDLAMIAPFGCGVQTGAGAVLNTLRPHVDETLAVFGCGAVGFSAIMAAKVAGCRQIIAVGGNEYSLALAKELGATDVINRKQLPAGQTMAQAVQAISNGGVNYAIDTSGNGNMIQNAIQSTCLNGKIVLLAPSGEVENFDFGKDVLMAYRTVIGCCEGDSNPKIFIPRLVQLYKEGRFPIDKIITKYPFEQLEQAREDSNAGKVIKAVVTME</sequence>
<keyword evidence="9" id="KW-1185">Reference proteome</keyword>
<evidence type="ECO:0000259" key="7">
    <source>
        <dbReference type="SMART" id="SM00829"/>
    </source>
</evidence>
<dbReference type="InterPro" id="IPR013149">
    <property type="entry name" value="ADH-like_C"/>
</dbReference>
<protein>
    <submittedName>
        <fullName evidence="8">Aryl-alcohol dehydrogenase</fullName>
    </submittedName>
</protein>
<dbReference type="GO" id="GO:0005829">
    <property type="term" value="C:cytosol"/>
    <property type="evidence" value="ECO:0007669"/>
    <property type="project" value="TreeGrafter"/>
</dbReference>
<evidence type="ECO:0000313" key="9">
    <source>
        <dbReference type="Proteomes" id="UP000003645"/>
    </source>
</evidence>
<keyword evidence="4" id="KW-0560">Oxidoreductase</keyword>
<dbReference type="Pfam" id="PF08240">
    <property type="entry name" value="ADH_N"/>
    <property type="match status" value="1"/>
</dbReference>
<dbReference type="InterPro" id="IPR011032">
    <property type="entry name" value="GroES-like_sf"/>
</dbReference>
<accession>A0A0D4CKB2</accession>
<dbReference type="InterPro" id="IPR020843">
    <property type="entry name" value="ER"/>
</dbReference>
<dbReference type="HOGENOM" id="CLU_026673_14_1_9"/>
<evidence type="ECO:0000256" key="3">
    <source>
        <dbReference type="ARBA" id="ARBA00022833"/>
    </source>
</evidence>
<comment type="similarity">
    <text evidence="6">Belongs to the zinc-containing alcohol dehydrogenase family.</text>
</comment>
<dbReference type="AlphaFoldDB" id="A0A0D4CKB2"/>
<dbReference type="FunFam" id="3.40.50.720:FF:000003">
    <property type="entry name" value="S-(hydroxymethyl)glutathione dehydrogenase"/>
    <property type="match status" value="1"/>
</dbReference>
<dbReference type="GO" id="GO:0046294">
    <property type="term" value="P:formaldehyde catabolic process"/>
    <property type="evidence" value="ECO:0007669"/>
    <property type="project" value="TreeGrafter"/>
</dbReference>
<dbReference type="OrthoDB" id="9806940at2"/>
<feature type="domain" description="Enoyl reductase (ER)" evidence="7">
    <location>
        <begin position="10"/>
        <end position="362"/>
    </location>
</feature>
<evidence type="ECO:0000256" key="1">
    <source>
        <dbReference type="ARBA" id="ARBA00001947"/>
    </source>
</evidence>
<dbReference type="InterPro" id="IPR013154">
    <property type="entry name" value="ADH-like_N"/>
</dbReference>
<dbReference type="InterPro" id="IPR036291">
    <property type="entry name" value="NAD(P)-bd_dom_sf"/>
</dbReference>
<dbReference type="KEGG" id="lmu:LBLM1_05475"/>
<comment type="cofactor">
    <cofactor evidence="1 6">
        <name>Zn(2+)</name>
        <dbReference type="ChEBI" id="CHEBI:29105"/>
    </cofactor>
</comment>
<dbReference type="Pfam" id="PF00107">
    <property type="entry name" value="ADH_zinc_N"/>
    <property type="match status" value="1"/>
</dbReference>
<dbReference type="SUPFAM" id="SSF51735">
    <property type="entry name" value="NAD(P)-binding Rossmann-fold domains"/>
    <property type="match status" value="1"/>
</dbReference>
<keyword evidence="3 6" id="KW-0862">Zinc</keyword>
<dbReference type="SUPFAM" id="SSF50129">
    <property type="entry name" value="GroES-like"/>
    <property type="match status" value="1"/>
</dbReference>